<protein>
    <recommendedName>
        <fullName evidence="3">SAP domain-containing protein</fullName>
    </recommendedName>
</protein>
<reference evidence="1 2" key="1">
    <citation type="submission" date="2017-05" db="EMBL/GenBank/DDBJ databases">
        <title>Lactobacillus nurukis nov., sp. nov., isolated from nuruk.</title>
        <authorList>
            <person name="Kim S.-J."/>
        </authorList>
    </citation>
    <scope>NUCLEOTIDE SEQUENCE [LARGE SCALE GENOMIC DNA]</scope>
    <source>
        <strain evidence="1 2">SYF10-1a</strain>
    </source>
</reference>
<comment type="caution">
    <text evidence="1">The sequence shown here is derived from an EMBL/GenBank/DDBJ whole genome shotgun (WGS) entry which is preliminary data.</text>
</comment>
<accession>A0A2N7AR04</accession>
<evidence type="ECO:0000313" key="1">
    <source>
        <dbReference type="EMBL" id="PMD67792.1"/>
    </source>
</evidence>
<sequence>MDKRPIFSDKLSVKDFEKYYWYKDELVKICRKNNLPSYGTKAELNQYIVSFLLGNPVKQFRYQSRNTKVLKAEDIYPNTRLLESNFKLNREARNFFADYFDMEKFSFKKSMAVKLRMIQSNQDTKATVQDLIDAYLLKNQEAQQTSEENTYQWNNFVKDFNKDEFSQNYSDRMKVAAILWQKVRDSAGNKKYRHSLMVKYHKEIAIYEKLI</sequence>
<gene>
    <name evidence="1" type="ORF">CBP76_12760</name>
</gene>
<dbReference type="AlphaFoldDB" id="A0A2N7AR04"/>
<keyword evidence="2" id="KW-1185">Reference proteome</keyword>
<evidence type="ECO:0000313" key="2">
    <source>
        <dbReference type="Proteomes" id="UP000235649"/>
    </source>
</evidence>
<evidence type="ECO:0008006" key="3">
    <source>
        <dbReference type="Google" id="ProtNLM"/>
    </source>
</evidence>
<name>A0A2N7AR04_9LACO</name>
<proteinExistence type="predicted"/>
<organism evidence="1 2">
    <name type="scientific">Companilactobacillus nuruki</name>
    <dbReference type="NCBI Taxonomy" id="1993540"/>
    <lineage>
        <taxon>Bacteria</taxon>
        <taxon>Bacillati</taxon>
        <taxon>Bacillota</taxon>
        <taxon>Bacilli</taxon>
        <taxon>Lactobacillales</taxon>
        <taxon>Lactobacillaceae</taxon>
        <taxon>Companilactobacillus</taxon>
    </lineage>
</organism>
<dbReference type="EMBL" id="NIPR01000064">
    <property type="protein sequence ID" value="PMD67792.1"/>
    <property type="molecule type" value="Genomic_DNA"/>
</dbReference>
<dbReference type="RefSeq" id="WP_102197242.1">
    <property type="nucleotide sequence ID" value="NZ_NIPR01000064.1"/>
</dbReference>
<dbReference type="Proteomes" id="UP000235649">
    <property type="component" value="Unassembled WGS sequence"/>
</dbReference>
<dbReference type="OrthoDB" id="9778090at2"/>
<dbReference type="Pfam" id="PF18953">
    <property type="entry name" value="SAP_new25"/>
    <property type="match status" value="1"/>
</dbReference>